<organism evidence="2">
    <name type="scientific">Flexilinea flocculi</name>
    <dbReference type="NCBI Taxonomy" id="1678840"/>
    <lineage>
        <taxon>Bacteria</taxon>
        <taxon>Bacillati</taxon>
        <taxon>Chloroflexota</taxon>
        <taxon>Anaerolineae</taxon>
        <taxon>Anaerolineales</taxon>
        <taxon>Anaerolineaceae</taxon>
        <taxon>Flexilinea</taxon>
    </lineage>
</organism>
<protein>
    <submittedName>
        <fullName evidence="2">Transglutaminase-like superfamily</fullName>
    </submittedName>
</protein>
<sequence>MKRFHLLLLFMLLICTVGVSAQSEHRTDTFSFQNDLLKDNLTDPSDSAESTQGSDIDYYFVGDIGIHYVYKDGLITSLYHLYGNVLSDLIDIYLTNRGTETVTILVETKILNYSGSVFDTVIIQPNEEVEVHQNPRLIPSSVNNLNSQQPGLLSICITQLNDGEDDVLIRKTQEILLYSRRDVVWGVDNFDYHQSMELYAAYVTPNDPAVEELIRRAADYTETGIITSGYGSSINDEDGSVLDRLQAIWRAEEEYDLIYVSTMLAFSPGTVQRMRTPYEVLQQSSGNCIELAALYASAAEALDLEAAIIFIPGHAYLAVRTDQENAMYYFIETTLIGRTDFSEALTKGEANWDEDRPYVDDGESGYDWVNIYEAREKGILPMPWR</sequence>
<dbReference type="Proteomes" id="UP000053370">
    <property type="component" value="Unassembled WGS sequence"/>
</dbReference>
<dbReference type="EMBL" id="DF968179">
    <property type="protein sequence ID" value="GAP39460.1"/>
    <property type="molecule type" value="Genomic_DNA"/>
</dbReference>
<feature type="signal peptide" evidence="1">
    <location>
        <begin position="1"/>
        <end position="21"/>
    </location>
</feature>
<feature type="chain" id="PRO_5005513888" evidence="1">
    <location>
        <begin position="22"/>
        <end position="385"/>
    </location>
</feature>
<dbReference type="STRING" id="1678840.ATC1_11395"/>
<dbReference type="RefSeq" id="WP_062277841.1">
    <property type="nucleotide sequence ID" value="NZ_DF968179.1"/>
</dbReference>
<evidence type="ECO:0000313" key="2">
    <source>
        <dbReference type="EMBL" id="GAP39460.1"/>
    </source>
</evidence>
<name>A0A0K8PBD7_9CHLR</name>
<gene>
    <name evidence="2" type="ORF">ATC1_11395</name>
</gene>
<evidence type="ECO:0000313" key="3">
    <source>
        <dbReference type="Proteomes" id="UP000053370"/>
    </source>
</evidence>
<dbReference type="AlphaFoldDB" id="A0A0K8PBD7"/>
<proteinExistence type="predicted"/>
<dbReference type="OrthoDB" id="143851at2"/>
<keyword evidence="1" id="KW-0732">Signal</keyword>
<keyword evidence="3" id="KW-1185">Reference proteome</keyword>
<reference evidence="2" key="1">
    <citation type="journal article" date="2015" name="Genome Announc.">
        <title>Draft Genome Sequence of Anaerolineae Strain TC1, a Novel Isolate from a Methanogenic Wastewater Treatment System.</title>
        <authorList>
            <person name="Matsuura N."/>
            <person name="Tourlousse D.M."/>
            <person name="Sun L."/>
            <person name="Toyonaga M."/>
            <person name="Kuroda K."/>
            <person name="Ohashi A."/>
            <person name="Cruz R."/>
            <person name="Yamaguchi T."/>
            <person name="Sekiguchi Y."/>
        </authorList>
    </citation>
    <scope>NUCLEOTIDE SEQUENCE [LARGE SCALE GENOMIC DNA]</scope>
    <source>
        <strain evidence="2">TC1</strain>
    </source>
</reference>
<evidence type="ECO:0000256" key="1">
    <source>
        <dbReference type="SAM" id="SignalP"/>
    </source>
</evidence>
<accession>A0A0K8PBD7</accession>